<dbReference type="Pfam" id="PF05003">
    <property type="entry name" value="DUF668"/>
    <property type="match status" value="1"/>
</dbReference>
<dbReference type="OrthoDB" id="2020544at2759"/>
<dbReference type="InterPro" id="IPR021864">
    <property type="entry name" value="DUF3475"/>
</dbReference>
<dbReference type="GO" id="GO:0045927">
    <property type="term" value="P:positive regulation of growth"/>
    <property type="evidence" value="ECO:0007669"/>
    <property type="project" value="InterPro"/>
</dbReference>
<evidence type="ECO:0000313" key="5">
    <source>
        <dbReference type="Proteomes" id="UP001055439"/>
    </source>
</evidence>
<feature type="domain" description="DUF3475" evidence="3">
    <location>
        <begin position="177"/>
        <end position="233"/>
    </location>
</feature>
<sequence length="672" mass="75540">MGCVCSSRSRSDRKERKDGLYAGGAEEAGTVGDRKSNCKLFDSGELRVVPAKAVAGKMPYGCSCNALRKNGQNVKRHKGFLPYISGSDVFQSVLGDEPSTRTFLGSNPYTRLQLPGLRWSKGLLVVLETSSILGRASIAGLEKAVEVLDTLGSTMSNLNPSSGFTSGVTARGYKISILAFEVANTIAKGANLWRSLTDENINILKEEVLESDGVRKLISTDANELLWITAADKREELDFFSREVIRFGNLCKDPIWHNLGRYFEKLSLDMTPAEQSKEEVEMMMQLLIYLAQRTSELYHELHALDRYEQDYRRKLQEEELIPAARQESLLNGELKRQKKLVKSLKKKSLWSRNLEEIWESFKTSGCTLLNYKPAQNQTLGASGLALHYANIINQIDNIVSRPLSLPPTTRDSLYQGLPTRVKAALRTRLQSFDAKEEVATGETLVYTVAQIKAEMQKILCWISPIAENTTRAHQGFGWVGEWATMGTEINKKPDMQNCIARIQTLHHANKEKTEEYILELVVWLHHLVIQVKNRGYGLTSGSPVQSQSNKGTVVISEPIQEPSQACNGRIEAVQLSKDERNMLEQVNRRKITLGRSKSLDSEKRARRHRGRSRSCENSPDKEFSVALDCKLERSRVLDAMDGLNTLRLRWFGLVSEGQIEQVDRSDFEGHNA</sequence>
<keyword evidence="5" id="KW-1185">Reference proteome</keyword>
<dbReference type="PANTHER" id="PTHR31730">
    <property type="entry name" value="OS01G0873900 PROTEIN"/>
    <property type="match status" value="1"/>
</dbReference>
<evidence type="ECO:0000259" key="2">
    <source>
        <dbReference type="Pfam" id="PF05003"/>
    </source>
</evidence>
<dbReference type="EMBL" id="CP097502">
    <property type="protein sequence ID" value="URD76794.1"/>
    <property type="molecule type" value="Genomic_DNA"/>
</dbReference>
<evidence type="ECO:0000259" key="3">
    <source>
        <dbReference type="Pfam" id="PF11961"/>
    </source>
</evidence>
<evidence type="ECO:0000313" key="4">
    <source>
        <dbReference type="EMBL" id="URD76794.1"/>
    </source>
</evidence>
<dbReference type="PANTHER" id="PTHR31730:SF37">
    <property type="entry name" value="OS06G0716000 PROTEIN"/>
    <property type="match status" value="1"/>
</dbReference>
<dbReference type="AlphaFoldDB" id="A0A9E7EGB1"/>
<reference evidence="4" key="1">
    <citation type="submission" date="2022-05" db="EMBL/GenBank/DDBJ databases">
        <title>The Musa troglodytarum L. genome provides insights into the mechanism of non-climacteric behaviour and enrichment of carotenoids.</title>
        <authorList>
            <person name="Wang J."/>
        </authorList>
    </citation>
    <scope>NUCLEOTIDE SEQUENCE</scope>
    <source>
        <tissue evidence="4">Leaf</tissue>
    </source>
</reference>
<dbReference type="InterPro" id="IPR045021">
    <property type="entry name" value="PSI1/2/3"/>
</dbReference>
<dbReference type="InterPro" id="IPR007700">
    <property type="entry name" value="DUF668"/>
</dbReference>
<evidence type="ECO:0000256" key="1">
    <source>
        <dbReference type="SAM" id="MobiDB-lite"/>
    </source>
</evidence>
<evidence type="ECO:0008006" key="6">
    <source>
        <dbReference type="Google" id="ProtNLM"/>
    </source>
</evidence>
<feature type="domain" description="DUF668" evidence="2">
    <location>
        <begin position="378"/>
        <end position="471"/>
    </location>
</feature>
<accession>A0A9E7EGB1</accession>
<proteinExistence type="predicted"/>
<gene>
    <name evidence="4" type="ORF">MUK42_25309</name>
</gene>
<name>A0A9E7EGB1_9LILI</name>
<organism evidence="4 5">
    <name type="scientific">Musa troglodytarum</name>
    <name type="common">fe'i banana</name>
    <dbReference type="NCBI Taxonomy" id="320322"/>
    <lineage>
        <taxon>Eukaryota</taxon>
        <taxon>Viridiplantae</taxon>
        <taxon>Streptophyta</taxon>
        <taxon>Embryophyta</taxon>
        <taxon>Tracheophyta</taxon>
        <taxon>Spermatophyta</taxon>
        <taxon>Magnoliopsida</taxon>
        <taxon>Liliopsida</taxon>
        <taxon>Zingiberales</taxon>
        <taxon>Musaceae</taxon>
        <taxon>Musa</taxon>
    </lineage>
</organism>
<protein>
    <recommendedName>
        <fullName evidence="6">DUF668 domain-containing protein</fullName>
    </recommendedName>
</protein>
<feature type="region of interest" description="Disordered" evidence="1">
    <location>
        <begin position="594"/>
        <end position="619"/>
    </location>
</feature>
<dbReference type="Pfam" id="PF11961">
    <property type="entry name" value="DUF3475"/>
    <property type="match status" value="1"/>
</dbReference>
<dbReference type="Proteomes" id="UP001055439">
    <property type="component" value="Chromosome 1"/>
</dbReference>